<evidence type="ECO:0008006" key="5">
    <source>
        <dbReference type="Google" id="ProtNLM"/>
    </source>
</evidence>
<dbReference type="Proteomes" id="UP000002051">
    <property type="component" value="Unassembled WGS sequence"/>
</dbReference>
<dbReference type="AntiFam" id="ANF00038">
    <property type="entry name" value="Overlaps SRP RNA, same strand"/>
</dbReference>
<dbReference type="AlphaFoldDB" id="G7I3R3"/>
<dbReference type="PaxDb" id="3880-AES60206"/>
<dbReference type="HOGENOM" id="CLU_2310184_0_0_1"/>
<feature type="chain" id="PRO_5014571932" description="Transmembrane protein" evidence="1">
    <location>
        <begin position="22"/>
        <end position="100"/>
    </location>
</feature>
<reference evidence="3" key="3">
    <citation type="submission" date="2015-04" db="UniProtKB">
        <authorList>
            <consortium name="EnsemblPlants"/>
        </authorList>
    </citation>
    <scope>IDENTIFICATION</scope>
    <source>
        <strain evidence="3">cv. Jemalong A17</strain>
    </source>
</reference>
<keyword evidence="4" id="KW-1185">Reference proteome</keyword>
<feature type="signal peptide" evidence="1">
    <location>
        <begin position="1"/>
        <end position="21"/>
    </location>
</feature>
<reference evidence="2 4" key="1">
    <citation type="journal article" date="2011" name="Nature">
        <title>The Medicago genome provides insight into the evolution of rhizobial symbioses.</title>
        <authorList>
            <person name="Young N.D."/>
            <person name="Debelle F."/>
            <person name="Oldroyd G.E."/>
            <person name="Geurts R."/>
            <person name="Cannon S.B."/>
            <person name="Udvardi M.K."/>
            <person name="Benedito V.A."/>
            <person name="Mayer K.F."/>
            <person name="Gouzy J."/>
            <person name="Schoof H."/>
            <person name="Van de Peer Y."/>
            <person name="Proost S."/>
            <person name="Cook D.R."/>
            <person name="Meyers B.C."/>
            <person name="Spannagl M."/>
            <person name="Cheung F."/>
            <person name="De Mita S."/>
            <person name="Krishnakumar V."/>
            <person name="Gundlach H."/>
            <person name="Zhou S."/>
            <person name="Mudge J."/>
            <person name="Bharti A.K."/>
            <person name="Murray J.D."/>
            <person name="Naoumkina M.A."/>
            <person name="Rosen B."/>
            <person name="Silverstein K.A."/>
            <person name="Tang H."/>
            <person name="Rombauts S."/>
            <person name="Zhao P.X."/>
            <person name="Zhou P."/>
            <person name="Barbe V."/>
            <person name="Bardou P."/>
            <person name="Bechner M."/>
            <person name="Bellec A."/>
            <person name="Berger A."/>
            <person name="Berges H."/>
            <person name="Bidwell S."/>
            <person name="Bisseling T."/>
            <person name="Choisne N."/>
            <person name="Couloux A."/>
            <person name="Denny R."/>
            <person name="Deshpande S."/>
            <person name="Dai X."/>
            <person name="Doyle J.J."/>
            <person name="Dudez A.M."/>
            <person name="Farmer A.D."/>
            <person name="Fouteau S."/>
            <person name="Franken C."/>
            <person name="Gibelin C."/>
            <person name="Gish J."/>
            <person name="Goldstein S."/>
            <person name="Gonzalez A.J."/>
            <person name="Green P.J."/>
            <person name="Hallab A."/>
            <person name="Hartog M."/>
            <person name="Hua A."/>
            <person name="Humphray S.J."/>
            <person name="Jeong D.H."/>
            <person name="Jing Y."/>
            <person name="Jocker A."/>
            <person name="Kenton S.M."/>
            <person name="Kim D.J."/>
            <person name="Klee K."/>
            <person name="Lai H."/>
            <person name="Lang C."/>
            <person name="Lin S."/>
            <person name="Macmil S.L."/>
            <person name="Magdelenat G."/>
            <person name="Matthews L."/>
            <person name="McCorrison J."/>
            <person name="Monaghan E.L."/>
            <person name="Mun J.H."/>
            <person name="Najar F.Z."/>
            <person name="Nicholson C."/>
            <person name="Noirot C."/>
            <person name="O'Bleness M."/>
            <person name="Paule C.R."/>
            <person name="Poulain J."/>
            <person name="Prion F."/>
            <person name="Qin B."/>
            <person name="Qu C."/>
            <person name="Retzel E.F."/>
            <person name="Riddle C."/>
            <person name="Sallet E."/>
            <person name="Samain S."/>
            <person name="Samson N."/>
            <person name="Sanders I."/>
            <person name="Saurat O."/>
            <person name="Scarpelli C."/>
            <person name="Schiex T."/>
            <person name="Segurens B."/>
            <person name="Severin A.J."/>
            <person name="Sherrier D.J."/>
            <person name="Shi R."/>
            <person name="Sims S."/>
            <person name="Singer S.R."/>
            <person name="Sinharoy S."/>
            <person name="Sterck L."/>
            <person name="Viollet A."/>
            <person name="Wang B.B."/>
            <person name="Wang K."/>
            <person name="Wang M."/>
            <person name="Wang X."/>
            <person name="Warfsmann J."/>
            <person name="Weissenbach J."/>
            <person name="White D.D."/>
            <person name="White J.D."/>
            <person name="Wiley G.B."/>
            <person name="Wincker P."/>
            <person name="Xing Y."/>
            <person name="Yang L."/>
            <person name="Yao Z."/>
            <person name="Ying F."/>
            <person name="Zhai J."/>
            <person name="Zhou L."/>
            <person name="Zuber A."/>
            <person name="Denarie J."/>
            <person name="Dixon R.A."/>
            <person name="May G.D."/>
            <person name="Schwartz D.C."/>
            <person name="Rogers J."/>
            <person name="Quetier F."/>
            <person name="Town C.D."/>
            <person name="Roe B.A."/>
        </authorList>
    </citation>
    <scope>NUCLEOTIDE SEQUENCE [LARGE SCALE GENOMIC DNA]</scope>
    <source>
        <strain evidence="2">A17</strain>
        <strain evidence="3 4">cv. Jemalong A17</strain>
    </source>
</reference>
<evidence type="ECO:0000313" key="2">
    <source>
        <dbReference type="EMBL" id="AES60206.1"/>
    </source>
</evidence>
<name>G7I3R3_MEDTR</name>
<evidence type="ECO:0000313" key="3">
    <source>
        <dbReference type="EnsemblPlants" id="AES60206"/>
    </source>
</evidence>
<protein>
    <recommendedName>
        <fullName evidence="5">Transmembrane protein</fullName>
    </recommendedName>
</protein>
<sequence>MATACWAGLLAAICWPAYVSWFLDEREWREAGFTEQRIPLAPDSGGITGCCTFSPLSPLSLASEPSLFCSHFELAKGIHTHFFLALFNISHHLSLFSLNV</sequence>
<reference evidence="2 4" key="2">
    <citation type="journal article" date="2014" name="BMC Genomics">
        <title>An improved genome release (version Mt4.0) for the model legume Medicago truncatula.</title>
        <authorList>
            <person name="Tang H."/>
            <person name="Krishnakumar V."/>
            <person name="Bidwell S."/>
            <person name="Rosen B."/>
            <person name="Chan A."/>
            <person name="Zhou S."/>
            <person name="Gentzbittel L."/>
            <person name="Childs K.L."/>
            <person name="Yandell M."/>
            <person name="Gundlach H."/>
            <person name="Mayer K.F."/>
            <person name="Schwartz D.C."/>
            <person name="Town C.D."/>
        </authorList>
    </citation>
    <scope>GENOME REANNOTATION</scope>
    <source>
        <strain evidence="3 4">cv. Jemalong A17</strain>
    </source>
</reference>
<keyword evidence="1" id="KW-0732">Signal</keyword>
<gene>
    <name evidence="2" type="ordered locus">MTR_1g042260</name>
</gene>
<evidence type="ECO:0000256" key="1">
    <source>
        <dbReference type="SAM" id="SignalP"/>
    </source>
</evidence>
<evidence type="ECO:0000313" key="4">
    <source>
        <dbReference type="Proteomes" id="UP000002051"/>
    </source>
</evidence>
<proteinExistence type="predicted"/>
<dbReference type="EMBL" id="CM001217">
    <property type="protein sequence ID" value="AES60206.1"/>
    <property type="molecule type" value="Genomic_DNA"/>
</dbReference>
<accession>G7I3R3</accession>
<dbReference type="EnsemblPlants" id="AES60206">
    <property type="protein sequence ID" value="AES60206"/>
    <property type="gene ID" value="MTR_1g042260"/>
</dbReference>
<organism evidence="2 4">
    <name type="scientific">Medicago truncatula</name>
    <name type="common">Barrel medic</name>
    <name type="synonym">Medicago tribuloides</name>
    <dbReference type="NCBI Taxonomy" id="3880"/>
    <lineage>
        <taxon>Eukaryota</taxon>
        <taxon>Viridiplantae</taxon>
        <taxon>Streptophyta</taxon>
        <taxon>Embryophyta</taxon>
        <taxon>Tracheophyta</taxon>
        <taxon>Spermatophyta</taxon>
        <taxon>Magnoliopsida</taxon>
        <taxon>eudicotyledons</taxon>
        <taxon>Gunneridae</taxon>
        <taxon>Pentapetalae</taxon>
        <taxon>rosids</taxon>
        <taxon>fabids</taxon>
        <taxon>Fabales</taxon>
        <taxon>Fabaceae</taxon>
        <taxon>Papilionoideae</taxon>
        <taxon>50 kb inversion clade</taxon>
        <taxon>NPAAA clade</taxon>
        <taxon>Hologalegina</taxon>
        <taxon>IRL clade</taxon>
        <taxon>Trifolieae</taxon>
        <taxon>Medicago</taxon>
    </lineage>
</organism>